<dbReference type="Proteomes" id="UP000053105">
    <property type="component" value="Unassembled WGS sequence"/>
</dbReference>
<organism evidence="1 2">
    <name type="scientific">Melipona quadrifasciata</name>
    <dbReference type="NCBI Taxonomy" id="166423"/>
    <lineage>
        <taxon>Eukaryota</taxon>
        <taxon>Metazoa</taxon>
        <taxon>Ecdysozoa</taxon>
        <taxon>Arthropoda</taxon>
        <taxon>Hexapoda</taxon>
        <taxon>Insecta</taxon>
        <taxon>Pterygota</taxon>
        <taxon>Neoptera</taxon>
        <taxon>Endopterygota</taxon>
        <taxon>Hymenoptera</taxon>
        <taxon>Apocrita</taxon>
        <taxon>Aculeata</taxon>
        <taxon>Apoidea</taxon>
        <taxon>Anthophila</taxon>
        <taxon>Apidae</taxon>
        <taxon>Melipona</taxon>
    </lineage>
</organism>
<accession>A0A0N0BH60</accession>
<name>A0A0N0BH60_9HYME</name>
<dbReference type="OrthoDB" id="10559604at2759"/>
<reference evidence="1 2" key="1">
    <citation type="submission" date="2015-07" db="EMBL/GenBank/DDBJ databases">
        <title>The genome of Melipona quadrifasciata.</title>
        <authorList>
            <person name="Pan H."/>
            <person name="Kapheim K."/>
        </authorList>
    </citation>
    <scope>NUCLEOTIDE SEQUENCE [LARGE SCALE GENOMIC DNA]</scope>
    <source>
        <strain evidence="1">0111107301</strain>
        <tissue evidence="1">Whole body</tissue>
    </source>
</reference>
<dbReference type="AlphaFoldDB" id="A0A0N0BH60"/>
<sequence>MDPSSGNILKTTLHAENFEYQWLQSSMKSYLTDHSLDTISWIWIIIHYLSHEYSDNGWIIPTILQVCALCRTIYGYEYTEEAHTCPPLANYVALPARLRGQPDD</sequence>
<protein>
    <submittedName>
        <fullName evidence="1">Uncharacterized protein</fullName>
    </submittedName>
</protein>
<keyword evidence="2" id="KW-1185">Reference proteome</keyword>
<proteinExistence type="predicted"/>
<evidence type="ECO:0000313" key="2">
    <source>
        <dbReference type="Proteomes" id="UP000053105"/>
    </source>
</evidence>
<evidence type="ECO:0000313" key="1">
    <source>
        <dbReference type="EMBL" id="KOX75762.1"/>
    </source>
</evidence>
<dbReference type="EMBL" id="KQ435758">
    <property type="protein sequence ID" value="KOX75762.1"/>
    <property type="molecule type" value="Genomic_DNA"/>
</dbReference>
<gene>
    <name evidence="1" type="ORF">WN51_12550</name>
</gene>